<evidence type="ECO:0000313" key="2">
    <source>
        <dbReference type="Proteomes" id="UP000886501"/>
    </source>
</evidence>
<dbReference type="EMBL" id="MU117969">
    <property type="protein sequence ID" value="KAF9652402.1"/>
    <property type="molecule type" value="Genomic_DNA"/>
</dbReference>
<gene>
    <name evidence="1" type="ORF">BDM02DRAFT_3109418</name>
</gene>
<proteinExistence type="predicted"/>
<sequence>MLSTSKPSTDDPLARVFAPPPNESQRDKENRIRAEQEAKKRSDAIDEEISKQLIARKNSKPVKILLLGQSESGKSTTLKNFQLMSSPKAFRAELPSWRAVIQLNIVRSVRLIVDTITMAHQVGEGYPPLGPEQLKLRMKLSPLLRVEDILIQKLAPNSQHHIKGESTDSVFDNASNAPEAPAVPIRTELTVNSRSTWKTAFKKWAKGVEEIDFDDPADPGRVLFACKDDMIALWSDPIVREILEVARIRLQDQGGFYLDDLPRVAGERYTPTNDDVLRARLKTVGVTEFRFDLGKSEFLGKFGPGASLSSSWHVYDVGGHRSMRTAWVPFFDDMNAIIFLAPISCFDQVLAEDPSVNRLADSVQLWTSIVSNKLLADTPLVLFLNKCDLLKAKIEAGSHFAKHIISYGDRPNTFEGCSNYLRKKFAGIHKEKSPKPRPFHFHFTSVTDSTTVEILRHVQDDVIMQNLKSGGLL</sequence>
<dbReference type="Proteomes" id="UP000886501">
    <property type="component" value="Unassembled WGS sequence"/>
</dbReference>
<accession>A0ACB6ZS91</accession>
<name>A0ACB6ZS91_THEGA</name>
<reference evidence="1" key="1">
    <citation type="submission" date="2019-10" db="EMBL/GenBank/DDBJ databases">
        <authorList>
            <consortium name="DOE Joint Genome Institute"/>
            <person name="Kuo A."/>
            <person name="Miyauchi S."/>
            <person name="Kiss E."/>
            <person name="Drula E."/>
            <person name="Kohler A."/>
            <person name="Sanchez-Garcia M."/>
            <person name="Andreopoulos B."/>
            <person name="Barry K.W."/>
            <person name="Bonito G."/>
            <person name="Buee M."/>
            <person name="Carver A."/>
            <person name="Chen C."/>
            <person name="Cichocki N."/>
            <person name="Clum A."/>
            <person name="Culley D."/>
            <person name="Crous P.W."/>
            <person name="Fauchery L."/>
            <person name="Girlanda M."/>
            <person name="Hayes R."/>
            <person name="Keri Z."/>
            <person name="Labutti K."/>
            <person name="Lipzen A."/>
            <person name="Lombard V."/>
            <person name="Magnuson J."/>
            <person name="Maillard F."/>
            <person name="Morin E."/>
            <person name="Murat C."/>
            <person name="Nolan M."/>
            <person name="Ohm R."/>
            <person name="Pangilinan J."/>
            <person name="Pereira M."/>
            <person name="Perotto S."/>
            <person name="Peter M."/>
            <person name="Riley R."/>
            <person name="Sitrit Y."/>
            <person name="Stielow B."/>
            <person name="Szollosi G."/>
            <person name="Zifcakova L."/>
            <person name="Stursova M."/>
            <person name="Spatafora J.W."/>
            <person name="Tedersoo L."/>
            <person name="Vaario L.-M."/>
            <person name="Yamada A."/>
            <person name="Yan M."/>
            <person name="Wang P."/>
            <person name="Xu J."/>
            <person name="Bruns T."/>
            <person name="Baldrian P."/>
            <person name="Vilgalys R."/>
            <person name="Henrissat B."/>
            <person name="Grigoriev I.V."/>
            <person name="Hibbett D."/>
            <person name="Nagy L.G."/>
            <person name="Martin F.M."/>
        </authorList>
    </citation>
    <scope>NUCLEOTIDE SEQUENCE</scope>
    <source>
        <strain evidence="1">P2</strain>
    </source>
</reference>
<evidence type="ECO:0000313" key="1">
    <source>
        <dbReference type="EMBL" id="KAF9652402.1"/>
    </source>
</evidence>
<reference evidence="1" key="2">
    <citation type="journal article" date="2020" name="Nat. Commun.">
        <title>Large-scale genome sequencing of mycorrhizal fungi provides insights into the early evolution of symbiotic traits.</title>
        <authorList>
            <person name="Miyauchi S."/>
            <person name="Kiss E."/>
            <person name="Kuo A."/>
            <person name="Drula E."/>
            <person name="Kohler A."/>
            <person name="Sanchez-Garcia M."/>
            <person name="Morin E."/>
            <person name="Andreopoulos B."/>
            <person name="Barry K.W."/>
            <person name="Bonito G."/>
            <person name="Buee M."/>
            <person name="Carver A."/>
            <person name="Chen C."/>
            <person name="Cichocki N."/>
            <person name="Clum A."/>
            <person name="Culley D."/>
            <person name="Crous P.W."/>
            <person name="Fauchery L."/>
            <person name="Girlanda M."/>
            <person name="Hayes R.D."/>
            <person name="Keri Z."/>
            <person name="LaButti K."/>
            <person name="Lipzen A."/>
            <person name="Lombard V."/>
            <person name="Magnuson J."/>
            <person name="Maillard F."/>
            <person name="Murat C."/>
            <person name="Nolan M."/>
            <person name="Ohm R.A."/>
            <person name="Pangilinan J."/>
            <person name="Pereira M.F."/>
            <person name="Perotto S."/>
            <person name="Peter M."/>
            <person name="Pfister S."/>
            <person name="Riley R."/>
            <person name="Sitrit Y."/>
            <person name="Stielow J.B."/>
            <person name="Szollosi G."/>
            <person name="Zifcakova L."/>
            <person name="Stursova M."/>
            <person name="Spatafora J.W."/>
            <person name="Tedersoo L."/>
            <person name="Vaario L.M."/>
            <person name="Yamada A."/>
            <person name="Yan M."/>
            <person name="Wang P."/>
            <person name="Xu J."/>
            <person name="Bruns T."/>
            <person name="Baldrian P."/>
            <person name="Vilgalys R."/>
            <person name="Dunand C."/>
            <person name="Henrissat B."/>
            <person name="Grigoriev I.V."/>
            <person name="Hibbett D."/>
            <person name="Nagy L.G."/>
            <person name="Martin F.M."/>
        </authorList>
    </citation>
    <scope>NUCLEOTIDE SEQUENCE</scope>
    <source>
        <strain evidence="1">P2</strain>
    </source>
</reference>
<comment type="caution">
    <text evidence="1">The sequence shown here is derived from an EMBL/GenBank/DDBJ whole genome shotgun (WGS) entry which is preliminary data.</text>
</comment>
<keyword evidence="2" id="KW-1185">Reference proteome</keyword>
<protein>
    <submittedName>
        <fullName evidence="1">G-alpha-domain-containing protein</fullName>
    </submittedName>
</protein>
<organism evidence="1 2">
    <name type="scientific">Thelephora ganbajun</name>
    <name type="common">Ganba fungus</name>
    <dbReference type="NCBI Taxonomy" id="370292"/>
    <lineage>
        <taxon>Eukaryota</taxon>
        <taxon>Fungi</taxon>
        <taxon>Dikarya</taxon>
        <taxon>Basidiomycota</taxon>
        <taxon>Agaricomycotina</taxon>
        <taxon>Agaricomycetes</taxon>
        <taxon>Thelephorales</taxon>
        <taxon>Thelephoraceae</taxon>
        <taxon>Thelephora</taxon>
    </lineage>
</organism>